<dbReference type="Gene3D" id="2.20.25.240">
    <property type="match status" value="1"/>
</dbReference>
<feature type="region of interest" description="Disordered" evidence="1">
    <location>
        <begin position="171"/>
        <end position="193"/>
    </location>
</feature>
<keyword evidence="3" id="KW-1185">Reference proteome</keyword>
<gene>
    <name evidence="2" type="ORF">EEDITHA_LOCUS2215</name>
</gene>
<dbReference type="EMBL" id="CAKOGL010000004">
    <property type="protein sequence ID" value="CAH2085772.1"/>
    <property type="molecule type" value="Genomic_DNA"/>
</dbReference>
<protein>
    <recommendedName>
        <fullName evidence="4">FLYWCH-type domain-containing protein</fullName>
    </recommendedName>
</protein>
<dbReference type="AlphaFoldDB" id="A0AAU9TIJ6"/>
<organism evidence="2 3">
    <name type="scientific">Euphydryas editha</name>
    <name type="common">Edith's checkerspot</name>
    <dbReference type="NCBI Taxonomy" id="104508"/>
    <lineage>
        <taxon>Eukaryota</taxon>
        <taxon>Metazoa</taxon>
        <taxon>Ecdysozoa</taxon>
        <taxon>Arthropoda</taxon>
        <taxon>Hexapoda</taxon>
        <taxon>Insecta</taxon>
        <taxon>Pterygota</taxon>
        <taxon>Neoptera</taxon>
        <taxon>Endopterygota</taxon>
        <taxon>Lepidoptera</taxon>
        <taxon>Glossata</taxon>
        <taxon>Ditrysia</taxon>
        <taxon>Papilionoidea</taxon>
        <taxon>Nymphalidae</taxon>
        <taxon>Nymphalinae</taxon>
        <taxon>Euphydryas</taxon>
    </lineage>
</organism>
<evidence type="ECO:0000313" key="2">
    <source>
        <dbReference type="EMBL" id="CAH2085772.1"/>
    </source>
</evidence>
<name>A0AAU9TIJ6_EUPED</name>
<evidence type="ECO:0008006" key="4">
    <source>
        <dbReference type="Google" id="ProtNLM"/>
    </source>
</evidence>
<evidence type="ECO:0000256" key="1">
    <source>
        <dbReference type="SAM" id="MobiDB-lite"/>
    </source>
</evidence>
<accession>A0AAU9TIJ6</accession>
<proteinExistence type="predicted"/>
<reference evidence="2" key="1">
    <citation type="submission" date="2022-03" db="EMBL/GenBank/DDBJ databases">
        <authorList>
            <person name="Tunstrom K."/>
        </authorList>
    </citation>
    <scope>NUCLEOTIDE SEQUENCE</scope>
</reference>
<dbReference type="Proteomes" id="UP001153954">
    <property type="component" value="Unassembled WGS sequence"/>
</dbReference>
<sequence length="262" mass="29209">MFNNYTYKKQWECTSGKVIWYCSKRKRGCKAFVHSKEGIFTPGDLIHTHPAPPYIRGNDVSENFNKNVVANAAIEAAVDNGSDDDVIEVVRDEAPIEILSDGEEMEIEKSRLSNLSFSQPFNFAAPNTPIENTTDENEFSQQEDPLKTNFCQIENTFTVLGQATTSLSMDTNSSSLEELGKADEKSNHDSSGENCFINVTDVGNCSDNDAEQLKQKVQQDLYSSLDKDKLNTDISNVPIDNEIPLPINEIPTDNSENIEKPL</sequence>
<feature type="compositionally biased region" description="Basic and acidic residues" evidence="1">
    <location>
        <begin position="178"/>
        <end position="191"/>
    </location>
</feature>
<comment type="caution">
    <text evidence="2">The sequence shown here is derived from an EMBL/GenBank/DDBJ whole genome shotgun (WGS) entry which is preliminary data.</text>
</comment>
<evidence type="ECO:0000313" key="3">
    <source>
        <dbReference type="Proteomes" id="UP001153954"/>
    </source>
</evidence>